<dbReference type="Gene3D" id="1.20.1250.20">
    <property type="entry name" value="MFS general substrate transporter like domains"/>
    <property type="match status" value="1"/>
</dbReference>
<evidence type="ECO:0000313" key="11">
    <source>
        <dbReference type="EMBL" id="CAH1248314.1"/>
    </source>
</evidence>
<dbReference type="PROSITE" id="PS51465">
    <property type="entry name" value="KAZAL_2"/>
    <property type="match status" value="1"/>
</dbReference>
<protein>
    <recommendedName>
        <fullName evidence="8">Solute carrier organic anion transporter family member</fullName>
    </recommendedName>
</protein>
<evidence type="ECO:0000256" key="5">
    <source>
        <dbReference type="ARBA" id="ARBA00022989"/>
    </source>
</evidence>
<evidence type="ECO:0000256" key="6">
    <source>
        <dbReference type="ARBA" id="ARBA00023136"/>
    </source>
</evidence>
<dbReference type="CDD" id="cd17336">
    <property type="entry name" value="MFS_SLCO_OATP"/>
    <property type="match status" value="1"/>
</dbReference>
<dbReference type="SUPFAM" id="SSF100895">
    <property type="entry name" value="Kazal-type serine protease inhibitors"/>
    <property type="match status" value="1"/>
</dbReference>
<dbReference type="GO" id="GO:0015347">
    <property type="term" value="F:sodium-independent organic anion transmembrane transporter activity"/>
    <property type="evidence" value="ECO:0007669"/>
    <property type="project" value="TreeGrafter"/>
</dbReference>
<comment type="similarity">
    <text evidence="2 8">Belongs to the organo anion transporter (TC 2.A.60) family.</text>
</comment>
<feature type="transmembrane region" description="Helical" evidence="8">
    <location>
        <begin position="729"/>
        <end position="753"/>
    </location>
</feature>
<comment type="caution">
    <text evidence="8">Lacks conserved residue(s) required for the propagation of feature annotation.</text>
</comment>
<keyword evidence="7" id="KW-1015">Disulfide bond</keyword>
<evidence type="ECO:0000256" key="8">
    <source>
        <dbReference type="RuleBase" id="RU362056"/>
    </source>
</evidence>
<evidence type="ECO:0000256" key="3">
    <source>
        <dbReference type="ARBA" id="ARBA00022475"/>
    </source>
</evidence>
<feature type="domain" description="Kazal-like" evidence="10">
    <location>
        <begin position="459"/>
        <end position="516"/>
    </location>
</feature>
<dbReference type="Proteomes" id="UP000838412">
    <property type="component" value="Chromosome 16"/>
</dbReference>
<feature type="transmembrane region" description="Helical" evidence="8">
    <location>
        <begin position="816"/>
        <end position="839"/>
    </location>
</feature>
<evidence type="ECO:0000313" key="12">
    <source>
        <dbReference type="Proteomes" id="UP000838412"/>
    </source>
</evidence>
<keyword evidence="8" id="KW-0813">Transport</keyword>
<evidence type="ECO:0000256" key="2">
    <source>
        <dbReference type="ARBA" id="ARBA00009657"/>
    </source>
</evidence>
<keyword evidence="5 8" id="KW-1133">Transmembrane helix</keyword>
<dbReference type="Gene3D" id="3.30.60.30">
    <property type="match status" value="1"/>
</dbReference>
<evidence type="ECO:0000259" key="10">
    <source>
        <dbReference type="PROSITE" id="PS51465"/>
    </source>
</evidence>
<feature type="transmembrane region" description="Helical" evidence="8">
    <location>
        <begin position="71"/>
        <end position="89"/>
    </location>
</feature>
<feature type="transmembrane region" description="Helical" evidence="8">
    <location>
        <begin position="101"/>
        <end position="122"/>
    </location>
</feature>
<keyword evidence="4 8" id="KW-0812">Transmembrane</keyword>
<keyword evidence="6 8" id="KW-0472">Membrane</keyword>
<dbReference type="PANTHER" id="PTHR11388">
    <property type="entry name" value="ORGANIC ANION TRANSPORTER"/>
    <property type="match status" value="1"/>
</dbReference>
<dbReference type="GO" id="GO:0016323">
    <property type="term" value="C:basolateral plasma membrane"/>
    <property type="evidence" value="ECO:0007669"/>
    <property type="project" value="TreeGrafter"/>
</dbReference>
<feature type="transmembrane region" description="Helical" evidence="8">
    <location>
        <begin position="202"/>
        <end position="230"/>
    </location>
</feature>
<dbReference type="NCBIfam" id="TIGR00805">
    <property type="entry name" value="oat"/>
    <property type="match status" value="1"/>
</dbReference>
<keyword evidence="8" id="KW-0406">Ion transport</keyword>
<dbReference type="InterPro" id="IPR036058">
    <property type="entry name" value="Kazal_dom_sf"/>
</dbReference>
<dbReference type="InterPro" id="IPR004156">
    <property type="entry name" value="OATP"/>
</dbReference>
<feature type="transmembrane region" description="Helical" evidence="8">
    <location>
        <begin position="376"/>
        <end position="396"/>
    </location>
</feature>
<reference evidence="11" key="1">
    <citation type="submission" date="2022-01" db="EMBL/GenBank/DDBJ databases">
        <authorList>
            <person name="Braso-Vives M."/>
        </authorList>
    </citation>
    <scope>NUCLEOTIDE SEQUENCE</scope>
</reference>
<proteinExistence type="inferred from homology"/>
<organism evidence="11 12">
    <name type="scientific">Branchiostoma lanceolatum</name>
    <name type="common">Common lancelet</name>
    <name type="synonym">Amphioxus lanceolatum</name>
    <dbReference type="NCBI Taxonomy" id="7740"/>
    <lineage>
        <taxon>Eukaryota</taxon>
        <taxon>Metazoa</taxon>
        <taxon>Chordata</taxon>
        <taxon>Cephalochordata</taxon>
        <taxon>Leptocardii</taxon>
        <taxon>Amphioxiformes</taxon>
        <taxon>Branchiostomatidae</taxon>
        <taxon>Branchiostoma</taxon>
    </lineage>
</organism>
<dbReference type="EMBL" id="OV696701">
    <property type="protein sequence ID" value="CAH1248314.1"/>
    <property type="molecule type" value="Genomic_DNA"/>
</dbReference>
<feature type="transmembrane region" description="Helical" evidence="8">
    <location>
        <begin position="32"/>
        <end position="51"/>
    </location>
</feature>
<comment type="subcellular location">
    <subcellularLocation>
        <location evidence="1 8">Cell membrane</location>
        <topology evidence="1 8">Multi-pass membrane protein</topology>
    </subcellularLocation>
</comment>
<dbReference type="GO" id="GO:0043252">
    <property type="term" value="P:sodium-independent organic anion transport"/>
    <property type="evidence" value="ECO:0007669"/>
    <property type="project" value="TreeGrafter"/>
</dbReference>
<keyword evidence="12" id="KW-1185">Reference proteome</keyword>
<keyword evidence="3" id="KW-1003">Cell membrane</keyword>
<evidence type="ECO:0000256" key="7">
    <source>
        <dbReference type="ARBA" id="ARBA00023157"/>
    </source>
</evidence>
<sequence>MSKTAHAQDEDVSCGVGVCKPSWAARLANPKMFLLSWCLVIMTYLSGGAYVGGVLTTLEKRFGLQSQQLGLISSAADVGSMLTVLFVTYYGGKPGVSRPKIIGVGALLLAVAAVLSGAPHFFAPAYDVNLQSTGNSTRKDTCVANQTIPSCGREEAEAESAKMGWLALLLFAQVIYGIGGTPVRPLGTTYIDDQVSRKSAPLYFGMSSVVFAIGIPLGFISSAFIIKIYVDVDKDIDPGDFGLTPNNPMWVGAWWLGFFLIAAVLLVVAIPMFFFPAAMKKPDNDDDEEEKDEKSAKGRMLPMMDTDRREPLLDSTRGLVEQLKDMAKSLKSILTNATFMMLCLSGVCNTSVSGAYSFMPKFMEVQFGIPKSRANLLVAPVVLPTMIVGFLVSGYIIKRFKLSPRQCVYMSITCTAVSSLGFVGMFFFTCPVPPMAGVTIPYGYSPYMPNAPSLSAEDFNLLSPCNTECSCSTEKYSPVCGSDGVTYFSGCHAGCTVKQSFTHPMGFTLANYSNCACLAKLPPEVLMKLAEKFGRGGKRPGGKPSPGGQMQPAAGGIEQEEAQPRERRNATTPGIPDGQDPGTEPGMPESGTQRPATGPVMPDSGGQRPGTGDGMPDSGAGGKRPGTGDGMPDSGGKRPGEDGMPDSGGQRPGTGDGMPDSGGQRPGTGDGMPDSGGQRPGTGDGMPDSGGQRPGTGVPGKGPMIPPGMGMPNFAIGAPCPQICKQWKYWVASFVTVGFISSFGFIPSIIAVLRSLTPETKSFGMGVQIVFYRLIGFIPSPIYFGALIDSTCLLWNTTCGRRGSCILYDLERNRYYFFGLMVMLRMCSILFELVAAHLFKKREESDPKDKKVTSGDIASSLGSLAGSIKSLDMTGRDDLPRMKDTQDLRMNIWKKRGMEEAKPLA</sequence>
<feature type="region of interest" description="Disordered" evidence="9">
    <location>
        <begin position="534"/>
        <end position="706"/>
    </location>
</feature>
<dbReference type="InterPro" id="IPR002350">
    <property type="entry name" value="Kazal_dom"/>
</dbReference>
<feature type="transmembrane region" description="Helical" evidence="8">
    <location>
        <begin position="774"/>
        <end position="796"/>
    </location>
</feature>
<feature type="transmembrane region" description="Helical" evidence="8">
    <location>
        <begin position="333"/>
        <end position="356"/>
    </location>
</feature>
<name>A0A8J9Z7J3_BRALA</name>
<feature type="transmembrane region" description="Helical" evidence="8">
    <location>
        <begin position="250"/>
        <end position="275"/>
    </location>
</feature>
<evidence type="ECO:0000256" key="9">
    <source>
        <dbReference type="SAM" id="MobiDB-lite"/>
    </source>
</evidence>
<dbReference type="SMART" id="SM00280">
    <property type="entry name" value="KAZAL"/>
    <property type="match status" value="1"/>
</dbReference>
<dbReference type="Pfam" id="PF03137">
    <property type="entry name" value="OATP"/>
    <property type="match status" value="2"/>
</dbReference>
<feature type="transmembrane region" description="Helical" evidence="8">
    <location>
        <begin position="163"/>
        <end position="181"/>
    </location>
</feature>
<dbReference type="PANTHER" id="PTHR11388:SF157">
    <property type="entry name" value="SOLUTE CARRIER ORGANIC ANION TRANSPORTER FAMILY MEMBER 2A1-LIKE"/>
    <property type="match status" value="1"/>
</dbReference>
<evidence type="ECO:0000256" key="4">
    <source>
        <dbReference type="ARBA" id="ARBA00022692"/>
    </source>
</evidence>
<dbReference type="SUPFAM" id="SSF103473">
    <property type="entry name" value="MFS general substrate transporter"/>
    <property type="match status" value="2"/>
</dbReference>
<feature type="compositionally biased region" description="Gly residues" evidence="9">
    <location>
        <begin position="607"/>
        <end position="629"/>
    </location>
</feature>
<dbReference type="AlphaFoldDB" id="A0A8J9Z7J3"/>
<evidence type="ECO:0000256" key="1">
    <source>
        <dbReference type="ARBA" id="ARBA00004651"/>
    </source>
</evidence>
<dbReference type="OrthoDB" id="5062115at2759"/>
<accession>A0A8J9Z7J3</accession>
<dbReference type="GO" id="GO:0006811">
    <property type="term" value="P:monoatomic ion transport"/>
    <property type="evidence" value="ECO:0007669"/>
    <property type="project" value="UniProtKB-KW"/>
</dbReference>
<gene>
    <name evidence="11" type="primary">SLCO3A1</name>
    <name evidence="11" type="ORF">BLAG_LOCUS9671</name>
</gene>
<dbReference type="InterPro" id="IPR036259">
    <property type="entry name" value="MFS_trans_sf"/>
</dbReference>